<dbReference type="Pfam" id="PF00575">
    <property type="entry name" value="S1"/>
    <property type="match status" value="1"/>
</dbReference>
<dbReference type="PANTHER" id="PTHR10145:SF6">
    <property type="entry name" value="TRANSCRIPTION ELONGATION FACTOR SPT6"/>
    <property type="match status" value="1"/>
</dbReference>
<feature type="region of interest" description="Disordered" evidence="7">
    <location>
        <begin position="112"/>
        <end position="204"/>
    </location>
</feature>
<dbReference type="InterPro" id="IPR012340">
    <property type="entry name" value="NA-bd_OB-fold"/>
</dbReference>
<feature type="compositionally biased region" description="Basic and acidic residues" evidence="7">
    <location>
        <begin position="75"/>
        <end position="84"/>
    </location>
</feature>
<dbReference type="InterPro" id="IPR036860">
    <property type="entry name" value="SH2_dom_sf"/>
</dbReference>
<evidence type="ECO:0000259" key="8">
    <source>
        <dbReference type="PROSITE" id="PS50001"/>
    </source>
</evidence>
<dbReference type="Pfam" id="PF14639">
    <property type="entry name" value="YqgF"/>
    <property type="match status" value="1"/>
</dbReference>
<evidence type="ECO:0000313" key="11">
    <source>
        <dbReference type="Proteomes" id="UP000267029"/>
    </source>
</evidence>
<dbReference type="Gene3D" id="3.30.420.140">
    <property type="entry name" value="YqgF/RNase H-like domain"/>
    <property type="match status" value="1"/>
</dbReference>
<evidence type="ECO:0000259" key="9">
    <source>
        <dbReference type="PROSITE" id="PS50126"/>
    </source>
</evidence>
<dbReference type="GO" id="GO:0042393">
    <property type="term" value="F:histone binding"/>
    <property type="evidence" value="ECO:0007669"/>
    <property type="project" value="TreeGrafter"/>
</dbReference>
<feature type="domain" description="SH2" evidence="8">
    <location>
        <begin position="1423"/>
        <end position="1530"/>
    </location>
</feature>
<dbReference type="PANTHER" id="PTHR10145">
    <property type="entry name" value="TRANSCRIPTION ELONGATION FACTOR SPT6"/>
    <property type="match status" value="1"/>
</dbReference>
<dbReference type="CDD" id="cd09928">
    <property type="entry name" value="SH2_Cterm_SPT6_like"/>
    <property type="match status" value="1"/>
</dbReference>
<dbReference type="Pfam" id="PF14633">
    <property type="entry name" value="SH2_2"/>
    <property type="match status" value="1"/>
</dbReference>
<dbReference type="PROSITE" id="PS50001">
    <property type="entry name" value="SH2"/>
    <property type="match status" value="1"/>
</dbReference>
<dbReference type="OrthoDB" id="343921at2759"/>
<evidence type="ECO:0000256" key="7">
    <source>
        <dbReference type="SAM" id="MobiDB-lite"/>
    </source>
</evidence>
<feature type="compositionally biased region" description="Acidic residues" evidence="7">
    <location>
        <begin position="33"/>
        <end position="46"/>
    </location>
</feature>
<keyword evidence="3 5" id="KW-0804">Transcription</keyword>
<evidence type="ECO:0000256" key="3">
    <source>
        <dbReference type="ARBA" id="ARBA00023163"/>
    </source>
</evidence>
<dbReference type="Gene3D" id="2.40.50.140">
    <property type="entry name" value="Nucleic acid-binding proteins"/>
    <property type="match status" value="1"/>
</dbReference>
<evidence type="ECO:0000256" key="4">
    <source>
        <dbReference type="ARBA" id="ARBA00023242"/>
    </source>
</evidence>
<comment type="function">
    <text evidence="5">Histone H3-H4 chaperone that plays a role in maintenance of chromatin structure during RNA polymerase II transcription elongation.</text>
</comment>
<dbReference type="PROSITE" id="PS50126">
    <property type="entry name" value="S1"/>
    <property type="match status" value="1"/>
</dbReference>
<feature type="compositionally biased region" description="Acidic residues" evidence="7">
    <location>
        <begin position="58"/>
        <end position="70"/>
    </location>
</feature>
<dbReference type="InterPro" id="IPR003029">
    <property type="entry name" value="S1_domain"/>
</dbReference>
<keyword evidence="4 5" id="KW-0539">Nucleus</keyword>
<evidence type="ECO:0000256" key="5">
    <source>
        <dbReference type="PIRNR" id="PIRNR036947"/>
    </source>
</evidence>
<feature type="region of interest" description="Disordered" evidence="7">
    <location>
        <begin position="816"/>
        <end position="841"/>
    </location>
</feature>
<accession>A0A0R3ULU7</accession>
<gene>
    <name evidence="10" type="ORF">MCOS_LOCUS8676</name>
</gene>
<dbReference type="InterPro" id="IPR035019">
    <property type="entry name" value="Spt6_SH2_N"/>
</dbReference>
<feature type="compositionally biased region" description="Low complexity" evidence="7">
    <location>
        <begin position="520"/>
        <end position="532"/>
    </location>
</feature>
<dbReference type="GO" id="GO:0140673">
    <property type="term" value="P:transcription elongation-coupled chromatin remodeling"/>
    <property type="evidence" value="ECO:0007669"/>
    <property type="project" value="InterPro"/>
</dbReference>
<organism evidence="10 11">
    <name type="scientific">Mesocestoides corti</name>
    <name type="common">Flatworm</name>
    <dbReference type="NCBI Taxonomy" id="53468"/>
    <lineage>
        <taxon>Eukaryota</taxon>
        <taxon>Metazoa</taxon>
        <taxon>Spiralia</taxon>
        <taxon>Lophotrochozoa</taxon>
        <taxon>Platyhelminthes</taxon>
        <taxon>Cestoda</taxon>
        <taxon>Eucestoda</taxon>
        <taxon>Cyclophyllidea</taxon>
        <taxon>Mesocestoididae</taxon>
        <taxon>Mesocestoides</taxon>
    </lineage>
</organism>
<dbReference type="Gene3D" id="1.10.150.850">
    <property type="entry name" value="Spt6, helix-hairpin-helix domain"/>
    <property type="match status" value="1"/>
</dbReference>
<dbReference type="InterPro" id="IPR000980">
    <property type="entry name" value="SH2"/>
</dbReference>
<dbReference type="SUPFAM" id="SSF50249">
    <property type="entry name" value="Nucleic acid-binding proteins"/>
    <property type="match status" value="1"/>
</dbReference>
<feature type="region of interest" description="Disordered" evidence="7">
    <location>
        <begin position="230"/>
        <end position="263"/>
    </location>
</feature>
<feature type="domain" description="S1 motif" evidence="9">
    <location>
        <begin position="1324"/>
        <end position="1378"/>
    </location>
</feature>
<dbReference type="CDD" id="cd09918">
    <property type="entry name" value="SH2_Nterm_SPT6_like"/>
    <property type="match status" value="1"/>
</dbReference>
<dbReference type="GO" id="GO:0003677">
    <property type="term" value="F:DNA binding"/>
    <property type="evidence" value="ECO:0007669"/>
    <property type="project" value="InterPro"/>
</dbReference>
<dbReference type="Gene3D" id="1.10.10.2740">
    <property type="entry name" value="Spt6, Death-like domain"/>
    <property type="match status" value="1"/>
</dbReference>
<feature type="compositionally biased region" description="Acidic residues" evidence="7">
    <location>
        <begin position="238"/>
        <end position="250"/>
    </location>
</feature>
<dbReference type="SUPFAM" id="SSF158832">
    <property type="entry name" value="Tex N-terminal region-like"/>
    <property type="match status" value="1"/>
</dbReference>
<feature type="compositionally biased region" description="Basic and acidic residues" evidence="7">
    <location>
        <begin position="479"/>
        <end position="490"/>
    </location>
</feature>
<name>A0A0R3ULU7_MESCO</name>
<dbReference type="FunFam" id="1.10.10.2740:FF:000002">
    <property type="entry name" value="Transcription elongation factor Spt6"/>
    <property type="match status" value="1"/>
</dbReference>
<dbReference type="InterPro" id="IPR012337">
    <property type="entry name" value="RNaseH-like_sf"/>
</dbReference>
<dbReference type="EMBL" id="UXSR01005553">
    <property type="protein sequence ID" value="VDD82673.1"/>
    <property type="molecule type" value="Genomic_DNA"/>
</dbReference>
<dbReference type="Proteomes" id="UP000267029">
    <property type="component" value="Unassembled WGS sequence"/>
</dbReference>
<dbReference type="SUPFAM" id="SSF53098">
    <property type="entry name" value="Ribonuclease H-like"/>
    <property type="match status" value="1"/>
</dbReference>
<evidence type="ECO:0000256" key="1">
    <source>
        <dbReference type="ARBA" id="ARBA00004123"/>
    </source>
</evidence>
<dbReference type="InterPro" id="IPR035420">
    <property type="entry name" value="Spt6_SH2"/>
</dbReference>
<dbReference type="Gene3D" id="1.10.3500.10">
    <property type="entry name" value="Tex N-terminal region-like"/>
    <property type="match status" value="1"/>
</dbReference>
<dbReference type="InterPro" id="IPR023323">
    <property type="entry name" value="Tex-like_dom_sf"/>
</dbReference>
<dbReference type="InterPro" id="IPR037027">
    <property type="entry name" value="YqgF/RNaseH-like_dom_sf"/>
</dbReference>
<feature type="compositionally biased region" description="Acidic residues" evidence="7">
    <location>
        <begin position="85"/>
        <end position="97"/>
    </location>
</feature>
<dbReference type="InterPro" id="IPR023319">
    <property type="entry name" value="Tex-like_HTH_dom_sf"/>
</dbReference>
<evidence type="ECO:0000313" key="10">
    <source>
        <dbReference type="EMBL" id="VDD82673.1"/>
    </source>
</evidence>
<feature type="compositionally biased region" description="Basic and acidic residues" evidence="7">
    <location>
        <begin position="128"/>
        <end position="143"/>
    </location>
</feature>
<evidence type="ECO:0000256" key="6">
    <source>
        <dbReference type="PROSITE-ProRule" id="PRU00191"/>
    </source>
</evidence>
<keyword evidence="11" id="KW-1185">Reference proteome</keyword>
<comment type="similarity">
    <text evidence="2 5">Belongs to the SPT6 family.</text>
</comment>
<dbReference type="InterPro" id="IPR032706">
    <property type="entry name" value="Spt6_HHH"/>
</dbReference>
<comment type="subcellular location">
    <subcellularLocation>
        <location evidence="1 5">Nucleus</location>
    </subcellularLocation>
</comment>
<dbReference type="STRING" id="53468.A0A0R3ULU7"/>
<dbReference type="InterPro" id="IPR010994">
    <property type="entry name" value="RuvA_2-like"/>
</dbReference>
<dbReference type="InterPro" id="IPR028083">
    <property type="entry name" value="Spt6_acidic_N_dom"/>
</dbReference>
<proteinExistence type="inferred from homology"/>
<evidence type="ECO:0000256" key="2">
    <source>
        <dbReference type="ARBA" id="ARBA00009253"/>
    </source>
</evidence>
<dbReference type="Pfam" id="PF17674">
    <property type="entry name" value="HHH_9"/>
    <property type="match status" value="1"/>
</dbReference>
<protein>
    <submittedName>
        <fullName evidence="10">Uncharacterized protein</fullName>
    </submittedName>
</protein>
<dbReference type="GO" id="GO:0031491">
    <property type="term" value="F:nucleosome binding"/>
    <property type="evidence" value="ECO:0007669"/>
    <property type="project" value="TreeGrafter"/>
</dbReference>
<feature type="region of interest" description="Disordered" evidence="7">
    <location>
        <begin position="1"/>
        <end position="97"/>
    </location>
</feature>
<dbReference type="InterPro" id="IPR028088">
    <property type="entry name" value="Spt6_HTH_DNA-bd_dom"/>
</dbReference>
<dbReference type="InterPro" id="IPR042066">
    <property type="entry name" value="Spt6_death-like"/>
</dbReference>
<dbReference type="Pfam" id="PF14641">
    <property type="entry name" value="HTH_44"/>
    <property type="match status" value="1"/>
</dbReference>
<dbReference type="InterPro" id="IPR035018">
    <property type="entry name" value="Spt6_SH2_C"/>
</dbReference>
<dbReference type="InterPro" id="IPR041692">
    <property type="entry name" value="HHH_9"/>
</dbReference>
<dbReference type="PIRSF" id="PIRSF036947">
    <property type="entry name" value="Spt6"/>
    <property type="match status" value="1"/>
</dbReference>
<keyword evidence="6" id="KW-0727">SH2 domain</keyword>
<dbReference type="CDD" id="cd00164">
    <property type="entry name" value="S1_like"/>
    <property type="match status" value="1"/>
</dbReference>
<feature type="compositionally biased region" description="Acidic residues" evidence="7">
    <location>
        <begin position="491"/>
        <end position="501"/>
    </location>
</feature>
<dbReference type="InterPro" id="IPR028231">
    <property type="entry name" value="Spt6_YqgF"/>
</dbReference>
<dbReference type="Gene3D" id="3.30.505.10">
    <property type="entry name" value="SH2 domain"/>
    <property type="match status" value="2"/>
</dbReference>
<dbReference type="GO" id="GO:0008023">
    <property type="term" value="C:transcription elongation factor complex"/>
    <property type="evidence" value="ECO:0007669"/>
    <property type="project" value="TreeGrafter"/>
</dbReference>
<dbReference type="Pfam" id="PF14632">
    <property type="entry name" value="SPT6_acidic"/>
    <property type="match status" value="1"/>
</dbReference>
<dbReference type="Gene3D" id="1.10.10.650">
    <property type="entry name" value="RuvA domain 2-like"/>
    <property type="match status" value="1"/>
</dbReference>
<dbReference type="InterPro" id="IPR017072">
    <property type="entry name" value="TF_Spt6"/>
</dbReference>
<sequence>MSDYLDSEASVSSDEEGQPNSKKQRLEKSVSSEDSEEEEELPDEEEICRKEGQGWIVNDDEVEDGGDASDNESNTSDKSEKNDGNEDDDDDQLDDEDFVLIRENCGVDIQRKTKKRRLVLDDEDEADIDAKKASREARSREAIARQIFEEDEDEGGNRSEDGSVRAAPSFTAKSDDEGEESDGMGDFIVDDAGGGGQAARQRRQVVHKDPALQQAQNIFGVDFDFNEFEQYGDHGSDISEESDFEDEEEEGGRRRRGKREPKVTHHDRMYELFDPTDLARNFFSPEDERIRCTDVPERFQLRSVPVSRLDPQSTSYNEDLAEVKKEAEWIYNATFKEGQSMKPPSVIENIFQVLKLFKESLSEVPFIAFYRKECIKKDLNINDLWRIYDFDEKWEILQRRRKELIRQLDQMKAYLDAQTAEENVGDKPDSNGLVSLIAMAKCATSLEEVQDVKLSYLFRYGGFIEEMLIWGDKDAKLDAKDEDEGNAKASEEEESDSDEEYVPTHDMKSLSVKPSEQKDATTAPKATAKRAPGASVITISIDPMTGRRIRQRQVRTTTAYDIAHRAGLSALVDRFGLTAEQFAENVRDRYRRHEVNQCPMAPLDAAADFVCPQFPEASDALRAARYMLAFQISREPAVRQMARMNISSHAAIDVKPTLKGMRLIDESHPLFPVKFLKAKPVSELMGDVAYLHLHDVRHSLAIARGLTLSALQDGLVTMTMHVPKFEKCDLSLLGDLVAFFQRDEFSDYVKDWNEQRSLLLEEAIKQFLEPCIFKEIQEKLLEASRQAVMKLCAQKLFKCIKVAPYVVDDQRYGGGADGDESGAGGRHRHGGRHQPDGNEDHSIWPKPARVLALATDDKDIFESMIAAVQLDADGEVVDFLNLPCILHNPRLQRDDLKKSREEDVQRFTRFVARNHPQAIVIGCNSRRALTLRDMVQGLVDDLTADSRLPSRPNIELMDMELAVVYSQSEAATATLPSTYSALLKQAISLGRRLQDPLAEFAQLFNPPDTDILGVRWNPAQDSVPQEMLMRALEIEFINRTNEVGVDVNRCILHPHTANLLQFVAGLGPRKAFYMIKVRTSPAVWVGSFQRHSLLPLLLKQKKVFLTNRELLAKVLRLGPHVAINCAGFIKIDTTAVRDLPNSGDNIEILDSMRVHPESYDLARQMAVDALEYDDVDENDPTTALEEIVQSPARLRELDLDAFAEELKRQDHGDKHITLYDIRKELNHRYRDLRDPFEPLTPERIFSLATHETPETLHKGSLVDCQVLSIATRKPRPEQLDQANPSRNEATGLWRCPFCKQDNFQQLNEMWAHFDSNDCPGQPVGLRVRLENGIFGFIPIRFIDPPVEKTLDSVQPGSILQARVTKIDVTKFNVELTLRSYEIQDELRECRIRRDAFFDYDAEAAELRRLEDLEAKEKAKTTQAYVNRVIFHPHFKNITYNQLMAMEPTLETGAIVIRPSRQGTDHLTVSLKVDDGILKHFDVVEKDKTHSFVLGRTLLIGNEAFEDLDEIVARYMQPMVYLIRDVLTYKYYRNSQGGKQEILRELLQKEKEINHTKIPYFLSASAEHPGYFVLAYMPNQTPRFELFSVKPEGFKFRQRMFPSLDRMIGWFKEHFNDADVVDVVSSQFGTHSSQSRVARFTRRTYFSRLQATLRSQRQLDSQHRGVVNIGHHMPAHRSPPAPSGAPDVASTRTPKMDDFFNLPIPYGGGA</sequence>
<dbReference type="GO" id="GO:0034728">
    <property type="term" value="P:nucleosome organization"/>
    <property type="evidence" value="ECO:0007669"/>
    <property type="project" value="TreeGrafter"/>
</dbReference>
<dbReference type="Pfam" id="PF14635">
    <property type="entry name" value="HHH_7"/>
    <property type="match status" value="1"/>
</dbReference>
<dbReference type="SUPFAM" id="SSF47781">
    <property type="entry name" value="RuvA domain 2-like"/>
    <property type="match status" value="2"/>
</dbReference>
<feature type="region of interest" description="Disordered" evidence="7">
    <location>
        <begin position="479"/>
        <end position="532"/>
    </location>
</feature>
<reference evidence="10 11" key="1">
    <citation type="submission" date="2018-10" db="EMBL/GenBank/DDBJ databases">
        <authorList>
            <consortium name="Pathogen Informatics"/>
        </authorList>
    </citation>
    <scope>NUCLEOTIDE SEQUENCE [LARGE SCALE GENOMIC DNA]</scope>
</reference>
<dbReference type="SUPFAM" id="SSF55550">
    <property type="entry name" value="SH2 domain"/>
    <property type="match status" value="1"/>
</dbReference>